<evidence type="ECO:0000313" key="6">
    <source>
        <dbReference type="EMBL" id="AAK81209.1"/>
    </source>
</evidence>
<name>Q97E41_CLOAB</name>
<protein>
    <submittedName>
        <fullName evidence="6">Possible surface protein, responsible for cell interaction contains cell adhesion domain and ChW-repeats</fullName>
    </submittedName>
</protein>
<sequence length="1043" mass="111547">MNRFKIKYLLATLACFVSFSAFTCTASVKADTTDTTPHVTYDAHVENIGWQDPWSKDGAEIGTDGKGLRVEALKIKLLNAPAGAKISYQAHVQNVGWQDWVSDGTEAGTDGKGLRVEALKIKLENMPGYSIQYQAHVQNIGWQDWVSDGAEAGTDGKGLRVEALRIKIVKNDTPASSISLSKSTDSLKVGDTDTLSASLSNNANSRNITWTSSDSSIVSVDNNGKITALKEGTANVTASSDGKTASCAVTVAKAAATDTAPSLSYSAHVQNIGWQTPVTDGMEVGTDGKGLRVEAFKLNLLNAPAGAKITYQAHVQNIGWQDWVSNGAEAGTDGKGLRVEALRIKLENMPGYSIQYQAHVQNIGWQNWVNDGEEAGTDGQGLRVEALRIRIVKSVPVDSISLNKQTDTIAVGNSDTLSAAVAPTNGTFVWTSSDSSIASVDASGKVTGIKAGTATINASSLDGKKAASCSVTVTAPEPSIEYSSCFESAGWENTVKDGAESGIGGRPLDLKGLKINLKNAPAGASVAYKLYSNHGIIEANDGKELIYNGQASIYAFSVELKNMPGYSVEYEPYFSQTGWGYWMSDGAYIYAGRTPLPIEAIKIKLVKESQVPQPAPIASIQIPKTNYNITAGDSTRIDYSVSPSDYKNKISWTSSDPSIVSADDYGFIKGIKPGSATITATSLDDSSKKASCTVTVDAPILVNSVTLNKTNLTLGINNYEDLSATINPKNAHDNWVYWSSSDDSIASVTYDDSEASATYDGRITGKKAGTATITATSLDGKKASCIVTVLDKTILDSITSDKSDISLDIGFVNKLEYTTNPNIAPKSIKWSSSDKSIASVNDDGYVTGEKTGTAVITGTIAGKTVYYTVHVGTYKAPYLSFKNIYLWASISQALSAAGLTETQSSSLPLLEKVDAHGEYTDVPPTHSYDINDLSGIEQFTGIKNLNLSYNNISDITPLKSLTKLETLEIDRNPVTDISALKDLKNLKSLTLTYKHNDPITNMEILSTLPNLKELIILDGYVTDEDLQHLKSILPNCSIKVEYK</sequence>
<dbReference type="Pfam" id="PF12799">
    <property type="entry name" value="LRR_4"/>
    <property type="match status" value="1"/>
</dbReference>
<dbReference type="STRING" id="272562.CA_C3275"/>
<dbReference type="InterPro" id="IPR006637">
    <property type="entry name" value="ChW"/>
</dbReference>
<dbReference type="InterPro" id="IPR008964">
    <property type="entry name" value="Invasin/intimin_cell_adhesion"/>
</dbReference>
<dbReference type="HOGENOM" id="CLU_292169_0_0_9"/>
<keyword evidence="7" id="KW-1185">Reference proteome</keyword>
<dbReference type="PIR" id="F97302">
    <property type="entry name" value="F97302"/>
</dbReference>
<keyword evidence="3" id="KW-0677">Repeat</keyword>
<dbReference type="InterPro" id="IPR025875">
    <property type="entry name" value="Leu-rich_rpt_4"/>
</dbReference>
<dbReference type="Gene3D" id="2.60.40.1080">
    <property type="match status" value="5"/>
</dbReference>
<evidence type="ECO:0000256" key="3">
    <source>
        <dbReference type="ARBA" id="ARBA00022737"/>
    </source>
</evidence>
<dbReference type="InterPro" id="IPR045197">
    <property type="entry name" value="NUP210-like"/>
</dbReference>
<dbReference type="Proteomes" id="UP000000814">
    <property type="component" value="Chromosome"/>
</dbReference>
<dbReference type="RefSeq" id="WP_010966549.1">
    <property type="nucleotide sequence ID" value="NC_003030.1"/>
</dbReference>
<dbReference type="Pfam" id="PF07538">
    <property type="entry name" value="ChW"/>
    <property type="match status" value="8"/>
</dbReference>
<evidence type="ECO:0000259" key="5">
    <source>
        <dbReference type="PROSITE" id="PS50835"/>
    </source>
</evidence>
<evidence type="ECO:0000313" key="7">
    <source>
        <dbReference type="Proteomes" id="UP000000814"/>
    </source>
</evidence>
<dbReference type="InterPro" id="IPR032675">
    <property type="entry name" value="LRR_dom_sf"/>
</dbReference>
<dbReference type="PATRIC" id="fig|272562.8.peg.3453"/>
<feature type="signal peptide" evidence="4">
    <location>
        <begin position="1"/>
        <end position="23"/>
    </location>
</feature>
<dbReference type="InterPro" id="IPR003343">
    <property type="entry name" value="Big_2"/>
</dbReference>
<keyword evidence="2 4" id="KW-0732">Signal</keyword>
<dbReference type="GeneID" id="44999770"/>
<evidence type="ECO:0000256" key="4">
    <source>
        <dbReference type="SAM" id="SignalP"/>
    </source>
</evidence>
<feature type="domain" description="Ig-like" evidence="5">
    <location>
        <begin position="174"/>
        <end position="264"/>
    </location>
</feature>
<proteinExistence type="predicted"/>
<evidence type="ECO:0000256" key="2">
    <source>
        <dbReference type="ARBA" id="ARBA00022729"/>
    </source>
</evidence>
<dbReference type="Gene3D" id="3.80.10.10">
    <property type="entry name" value="Ribonuclease Inhibitor"/>
    <property type="match status" value="1"/>
</dbReference>
<dbReference type="PROSITE" id="PS50835">
    <property type="entry name" value="IG_LIKE"/>
    <property type="match status" value="1"/>
</dbReference>
<gene>
    <name evidence="6" type="ordered locus">CA_C3275</name>
</gene>
<accession>Q97E41</accession>
<dbReference type="AlphaFoldDB" id="Q97E41"/>
<dbReference type="PANTHER" id="PTHR23019:SF0">
    <property type="entry name" value="NUCLEAR PORE MEMBRANE GLYCOPROTEIN 210"/>
    <property type="match status" value="1"/>
</dbReference>
<dbReference type="InterPro" id="IPR001611">
    <property type="entry name" value="Leu-rich_rpt"/>
</dbReference>
<dbReference type="EMBL" id="AE001437">
    <property type="protein sequence ID" value="AAK81209.1"/>
    <property type="molecule type" value="Genomic_DNA"/>
</dbReference>
<dbReference type="SMART" id="SM00728">
    <property type="entry name" value="ChW"/>
    <property type="match status" value="8"/>
</dbReference>
<dbReference type="PANTHER" id="PTHR23019">
    <property type="entry name" value="NUCLEAR PORE MEMBRANE GLYCOPROTEIN GP210-RELATED"/>
    <property type="match status" value="1"/>
</dbReference>
<feature type="chain" id="PRO_5039461947" evidence="4">
    <location>
        <begin position="24"/>
        <end position="1043"/>
    </location>
</feature>
<dbReference type="eggNOG" id="COG5492">
    <property type="taxonomic scope" value="Bacteria"/>
</dbReference>
<keyword evidence="1" id="KW-0433">Leucine-rich repeat</keyword>
<dbReference type="OrthoDB" id="9801679at2"/>
<dbReference type="Pfam" id="PF02368">
    <property type="entry name" value="Big_2"/>
    <property type="match status" value="5"/>
</dbReference>
<reference evidence="6 7" key="1">
    <citation type="journal article" date="2001" name="J. Bacteriol.">
        <title>Genome sequence and comparative analysis of the solvent-producing bacterium Clostridium acetobutylicum.</title>
        <authorList>
            <person name="Nolling J."/>
            <person name="Breton G."/>
            <person name="Omelchenko M.V."/>
            <person name="Makarova K.S."/>
            <person name="Zeng Q."/>
            <person name="Gibson R."/>
            <person name="Lee H.M."/>
            <person name="Dubois J."/>
            <person name="Qiu D."/>
            <person name="Hitti J."/>
            <person name="Wolf Y.I."/>
            <person name="Tatusov R.L."/>
            <person name="Sabathe F."/>
            <person name="Doucette-Stamm L."/>
            <person name="Soucaille P."/>
            <person name="Daly M.J."/>
            <person name="Bennett G.N."/>
            <person name="Koonin E.V."/>
            <person name="Smith D.R."/>
        </authorList>
    </citation>
    <scope>NUCLEOTIDE SEQUENCE [LARGE SCALE GENOMIC DNA]</scope>
    <source>
        <strain evidence="7">ATCC 824 / DSM 792 / JCM 1419 / LMG 5710 / VKM B-1787</strain>
    </source>
</reference>
<dbReference type="SUPFAM" id="SSF49373">
    <property type="entry name" value="Invasin/intimin cell-adhesion fragments"/>
    <property type="match status" value="5"/>
</dbReference>
<dbReference type="SMART" id="SM00635">
    <property type="entry name" value="BID_2"/>
    <property type="match status" value="5"/>
</dbReference>
<organism evidence="6 7">
    <name type="scientific">Clostridium acetobutylicum (strain ATCC 824 / DSM 792 / JCM 1419 / IAM 19013 / LMG 5710 / NBRC 13948 / NRRL B-527 / VKM B-1787 / 2291 / W)</name>
    <dbReference type="NCBI Taxonomy" id="272562"/>
    <lineage>
        <taxon>Bacteria</taxon>
        <taxon>Bacillati</taxon>
        <taxon>Bacillota</taxon>
        <taxon>Clostridia</taxon>
        <taxon>Eubacteriales</taxon>
        <taxon>Clostridiaceae</taxon>
        <taxon>Clostridium</taxon>
    </lineage>
</organism>
<dbReference type="SUPFAM" id="SSF52058">
    <property type="entry name" value="L domain-like"/>
    <property type="match status" value="1"/>
</dbReference>
<dbReference type="KEGG" id="cac:CA_C3275"/>
<dbReference type="InterPro" id="IPR007110">
    <property type="entry name" value="Ig-like_dom"/>
</dbReference>
<dbReference type="PROSITE" id="PS51450">
    <property type="entry name" value="LRR"/>
    <property type="match status" value="2"/>
</dbReference>
<dbReference type="eggNOG" id="COG4886">
    <property type="taxonomic scope" value="Bacteria"/>
</dbReference>
<evidence type="ECO:0000256" key="1">
    <source>
        <dbReference type="ARBA" id="ARBA00022614"/>
    </source>
</evidence>